<dbReference type="GO" id="GO:0046872">
    <property type="term" value="F:metal ion binding"/>
    <property type="evidence" value="ECO:0007669"/>
    <property type="project" value="UniProtKB-KW"/>
</dbReference>
<keyword evidence="21" id="KW-1185">Reference proteome</keyword>
<evidence type="ECO:0000256" key="6">
    <source>
        <dbReference type="ARBA" id="ARBA00022516"/>
    </source>
</evidence>
<dbReference type="GO" id="GO:0003881">
    <property type="term" value="F:CDP-diacylglycerol-inositol 3-phosphatidyltransferase activity"/>
    <property type="evidence" value="ECO:0007669"/>
    <property type="project" value="UniProtKB-EC"/>
</dbReference>
<comment type="caution">
    <text evidence="20">The sequence shown here is derived from an EMBL/GenBank/DDBJ whole genome shotgun (WGS) entry which is preliminary data.</text>
</comment>
<comment type="similarity">
    <text evidence="4 18">Belongs to the CDP-alcohol phosphatidyltransferase class-I family.</text>
</comment>
<dbReference type="InParanoid" id="A0A2P6NCH0"/>
<dbReference type="InterPro" id="IPR000462">
    <property type="entry name" value="CDP-OH_P_trans"/>
</dbReference>
<proteinExistence type="inferred from homology"/>
<keyword evidence="9" id="KW-0479">Metal-binding</keyword>
<keyword evidence="7 18" id="KW-0808">Transferase</keyword>
<keyword evidence="15" id="KW-0594">Phospholipid biosynthesis</keyword>
<dbReference type="InterPro" id="IPR043130">
    <property type="entry name" value="CDP-OH_PTrfase_TM_dom"/>
</dbReference>
<evidence type="ECO:0000256" key="1">
    <source>
        <dbReference type="ARBA" id="ARBA00001936"/>
    </source>
</evidence>
<keyword evidence="6" id="KW-0444">Lipid biosynthesis</keyword>
<feature type="transmembrane region" description="Helical" evidence="19">
    <location>
        <begin position="172"/>
        <end position="196"/>
    </location>
</feature>
<sequence length="684" mass="78385">MVNPIWLYVPNLIGYTRIIFAILAFYFIKTDYILFFVFYALSAILDMADGHAARMLNQCSKLGAVLDMVTDRATTTCLIVVLSNLYPQGLYWFLFLIALDMVSHFAHIFSSLMGGGTSHKATRPNQNPLVKLYYTNRYVLAFLCFGNEGFFLNLYLYYFYQGPYLNLGPLTPLFAPIFGDATGQVSAICALVWFFYFPIMLTKQFMNWVQLQAAFEDLVEMETAGTTSAKTRTKTDDLSCCEKNTSSRLTLARLLGIERRIRVIFITKQSLVSKSSMANFEEATATGIPPLFTSIKSQTCGELLESNHREHHIFFNEDHFHNHFPHALLTYYALGADDERLRRELTLEEFLPIVERKIPEINEENWKDHIGDDSYYANYLHFFDQEVKKRGNLGTLLRYALDDSLLPCLLSGAVHGLIHTGFGMEFERGDVLAEGLAEGCVHKPSCAPLLTTIHEKQLPAFTAIDILNQIRADDRLNDLMSPKEKNKTDTTLKKASPIIREYLSHWIIEETAPSISHHLRELRTVAAMVTTATAFDPLNDTYERVRLDFFLMHVLTSSLSVRQIVPHLSPAMALKMMKAHFSVTLLYYIARGRPELQRDRLHKYPVERYGGWDDIVRATIDQEDLHVAKAVRALKISDEEYNESGDDRLWVDSARLIVDRMVNHEKKWDYSALGFVENWKEESK</sequence>
<evidence type="ECO:0000256" key="13">
    <source>
        <dbReference type="ARBA" id="ARBA00023098"/>
    </source>
</evidence>
<keyword evidence="17" id="KW-1208">Phospholipid metabolism</keyword>
<gene>
    <name evidence="20" type="ORF">PROFUN_01156</name>
</gene>
<evidence type="ECO:0000256" key="2">
    <source>
        <dbReference type="ARBA" id="ARBA00001946"/>
    </source>
</evidence>
<evidence type="ECO:0000313" key="20">
    <source>
        <dbReference type="EMBL" id="PRP81649.1"/>
    </source>
</evidence>
<evidence type="ECO:0000256" key="19">
    <source>
        <dbReference type="SAM" id="Phobius"/>
    </source>
</evidence>
<evidence type="ECO:0000256" key="11">
    <source>
        <dbReference type="ARBA" id="ARBA00022989"/>
    </source>
</evidence>
<comment type="subcellular location">
    <subcellularLocation>
        <location evidence="3">Membrane</location>
        <topology evidence="3">Multi-pass membrane protein</topology>
    </subcellularLocation>
</comment>
<keyword evidence="13" id="KW-0443">Lipid metabolism</keyword>
<accession>A0A2P6NCH0</accession>
<dbReference type="Gene3D" id="1.20.120.1760">
    <property type="match status" value="1"/>
</dbReference>
<dbReference type="GO" id="GO:0008654">
    <property type="term" value="P:phospholipid biosynthetic process"/>
    <property type="evidence" value="ECO:0007669"/>
    <property type="project" value="UniProtKB-KW"/>
</dbReference>
<dbReference type="Proteomes" id="UP000241769">
    <property type="component" value="Unassembled WGS sequence"/>
</dbReference>
<organism evidence="20 21">
    <name type="scientific">Planoprotostelium fungivorum</name>
    <dbReference type="NCBI Taxonomy" id="1890364"/>
    <lineage>
        <taxon>Eukaryota</taxon>
        <taxon>Amoebozoa</taxon>
        <taxon>Evosea</taxon>
        <taxon>Variosea</taxon>
        <taxon>Cavosteliida</taxon>
        <taxon>Cavosteliaceae</taxon>
        <taxon>Planoprotostelium</taxon>
    </lineage>
</organism>
<keyword evidence="8 19" id="KW-0812">Transmembrane</keyword>
<dbReference type="PANTHER" id="PTHR35870:SF1">
    <property type="entry name" value="PROTEIN, PUTATIVE (AFU_ORTHOLOGUE AFUA_5G03330)-RELATED"/>
    <property type="match status" value="1"/>
</dbReference>
<name>A0A2P6NCH0_9EUKA</name>
<evidence type="ECO:0000256" key="5">
    <source>
        <dbReference type="ARBA" id="ARBA00013212"/>
    </source>
</evidence>
<dbReference type="OrthoDB" id="10251079at2759"/>
<evidence type="ECO:0000256" key="4">
    <source>
        <dbReference type="ARBA" id="ARBA00010441"/>
    </source>
</evidence>
<evidence type="ECO:0000256" key="8">
    <source>
        <dbReference type="ARBA" id="ARBA00022692"/>
    </source>
</evidence>
<dbReference type="AlphaFoldDB" id="A0A2P6NCH0"/>
<dbReference type="GO" id="GO:0016020">
    <property type="term" value="C:membrane"/>
    <property type="evidence" value="ECO:0007669"/>
    <property type="project" value="UniProtKB-SubCell"/>
</dbReference>
<dbReference type="InterPro" id="IPR048254">
    <property type="entry name" value="CDP_ALCOHOL_P_TRANSF_CS"/>
</dbReference>
<comment type="cofactor">
    <cofactor evidence="2">
        <name>Mg(2+)</name>
        <dbReference type="ChEBI" id="CHEBI:18420"/>
    </cofactor>
</comment>
<evidence type="ECO:0000256" key="15">
    <source>
        <dbReference type="ARBA" id="ARBA00023209"/>
    </source>
</evidence>
<keyword evidence="10" id="KW-0460">Magnesium</keyword>
<dbReference type="GO" id="GO:0016491">
    <property type="term" value="F:oxidoreductase activity"/>
    <property type="evidence" value="ECO:0007669"/>
    <property type="project" value="UniProtKB-KW"/>
</dbReference>
<evidence type="ECO:0000256" key="3">
    <source>
        <dbReference type="ARBA" id="ARBA00004141"/>
    </source>
</evidence>
<comment type="cofactor">
    <cofactor evidence="1">
        <name>Mn(2+)</name>
        <dbReference type="ChEBI" id="CHEBI:29035"/>
    </cofactor>
</comment>
<dbReference type="EC" id="2.7.8.11" evidence="5"/>
<protein>
    <recommendedName>
        <fullName evidence="5">CDP-diacylglycerol--inositol 3-phosphatidyltransferase</fullName>
        <ecNumber evidence="5">2.7.8.11</ecNumber>
    </recommendedName>
</protein>
<keyword evidence="14 19" id="KW-0472">Membrane</keyword>
<feature type="transmembrane region" description="Helical" evidence="19">
    <location>
        <begin position="6"/>
        <end position="27"/>
    </location>
</feature>
<dbReference type="Pfam" id="PF14027">
    <property type="entry name" value="Questin_oxidase"/>
    <property type="match status" value="1"/>
</dbReference>
<evidence type="ECO:0000313" key="21">
    <source>
        <dbReference type="Proteomes" id="UP000241769"/>
    </source>
</evidence>
<dbReference type="PROSITE" id="PS00379">
    <property type="entry name" value="CDP_ALCOHOL_P_TRANSF"/>
    <property type="match status" value="1"/>
</dbReference>
<keyword evidence="11 19" id="KW-1133">Transmembrane helix</keyword>
<evidence type="ECO:0000256" key="12">
    <source>
        <dbReference type="ARBA" id="ARBA00023002"/>
    </source>
</evidence>
<keyword evidence="12" id="KW-0560">Oxidoreductase</keyword>
<evidence type="ECO:0000256" key="7">
    <source>
        <dbReference type="ARBA" id="ARBA00022679"/>
    </source>
</evidence>
<dbReference type="Pfam" id="PF01066">
    <property type="entry name" value="CDP-OH_P_transf"/>
    <property type="match status" value="1"/>
</dbReference>
<evidence type="ECO:0000256" key="14">
    <source>
        <dbReference type="ARBA" id="ARBA00023136"/>
    </source>
</evidence>
<evidence type="ECO:0000256" key="10">
    <source>
        <dbReference type="ARBA" id="ARBA00022842"/>
    </source>
</evidence>
<dbReference type="STRING" id="1890364.A0A2P6NCH0"/>
<dbReference type="PANTHER" id="PTHR35870">
    <property type="entry name" value="PROTEIN, PUTATIVE (AFU_ORTHOLOGUE AFUA_5G03330)-RELATED"/>
    <property type="match status" value="1"/>
</dbReference>
<evidence type="ECO:0000256" key="17">
    <source>
        <dbReference type="ARBA" id="ARBA00023264"/>
    </source>
</evidence>
<reference evidence="20 21" key="1">
    <citation type="journal article" date="2018" name="Genome Biol. Evol.">
        <title>Multiple Roots of Fruiting Body Formation in Amoebozoa.</title>
        <authorList>
            <person name="Hillmann F."/>
            <person name="Forbes G."/>
            <person name="Novohradska S."/>
            <person name="Ferling I."/>
            <person name="Riege K."/>
            <person name="Groth M."/>
            <person name="Westermann M."/>
            <person name="Marz M."/>
            <person name="Spaller T."/>
            <person name="Winckler T."/>
            <person name="Schaap P."/>
            <person name="Glockner G."/>
        </authorList>
    </citation>
    <scope>NUCLEOTIDE SEQUENCE [LARGE SCALE GENOMIC DNA]</scope>
    <source>
        <strain evidence="20 21">Jena</strain>
    </source>
</reference>
<dbReference type="InterPro" id="IPR025337">
    <property type="entry name" value="Questin_oxidase-like"/>
</dbReference>
<evidence type="ECO:0000256" key="18">
    <source>
        <dbReference type="RuleBase" id="RU003750"/>
    </source>
</evidence>
<dbReference type="EMBL" id="MDYQ01000121">
    <property type="protein sequence ID" value="PRP81649.1"/>
    <property type="molecule type" value="Genomic_DNA"/>
</dbReference>
<feature type="transmembrane region" description="Helical" evidence="19">
    <location>
        <begin position="138"/>
        <end position="160"/>
    </location>
</feature>
<keyword evidence="16" id="KW-0464">Manganese</keyword>
<evidence type="ECO:0000256" key="16">
    <source>
        <dbReference type="ARBA" id="ARBA00023211"/>
    </source>
</evidence>
<dbReference type="FunFam" id="1.20.120.1760:FF:000003">
    <property type="entry name" value="CDP-diacylglycerol--inositol 3-phosphatidyltransferase"/>
    <property type="match status" value="1"/>
</dbReference>
<evidence type="ECO:0000256" key="9">
    <source>
        <dbReference type="ARBA" id="ARBA00022723"/>
    </source>
</evidence>